<evidence type="ECO:0000256" key="1">
    <source>
        <dbReference type="ARBA" id="ARBA00004308"/>
    </source>
</evidence>
<dbReference type="InterPro" id="IPR002172">
    <property type="entry name" value="LDrepeatLR_classA_rpt"/>
</dbReference>
<dbReference type="SUPFAM" id="SSF57424">
    <property type="entry name" value="LDL receptor-like module"/>
    <property type="match status" value="2"/>
</dbReference>
<dbReference type="SMART" id="SM00192">
    <property type="entry name" value="LDLa"/>
    <property type="match status" value="2"/>
</dbReference>
<keyword evidence="7" id="KW-1185">Reference proteome</keyword>
<evidence type="ECO:0000256" key="3">
    <source>
        <dbReference type="ARBA" id="ARBA00023180"/>
    </source>
</evidence>
<keyword evidence="5" id="KW-0732">Signal</keyword>
<dbReference type="Gene3D" id="4.10.400.10">
    <property type="entry name" value="Low-density Lipoprotein Receptor"/>
    <property type="match status" value="2"/>
</dbReference>
<feature type="chain" id="PRO_5041396548" evidence="5">
    <location>
        <begin position="20"/>
        <end position="209"/>
    </location>
</feature>
<evidence type="ECO:0000256" key="2">
    <source>
        <dbReference type="ARBA" id="ARBA00023157"/>
    </source>
</evidence>
<dbReference type="InterPro" id="IPR036055">
    <property type="entry name" value="LDL_receptor-like_sf"/>
</dbReference>
<dbReference type="GO" id="GO:0006898">
    <property type="term" value="P:receptor-mediated endocytosis"/>
    <property type="evidence" value="ECO:0007669"/>
    <property type="project" value="TreeGrafter"/>
</dbReference>
<comment type="subcellular location">
    <subcellularLocation>
        <location evidence="1">Endomembrane system</location>
    </subcellularLocation>
</comment>
<name>A0AA36GA14_9BILA</name>
<protein>
    <submittedName>
        <fullName evidence="6">Uncharacterized protein</fullName>
    </submittedName>
</protein>
<dbReference type="PRINTS" id="PR00261">
    <property type="entry name" value="LDLRECEPTOR"/>
</dbReference>
<keyword evidence="3" id="KW-0325">Glycoprotein</keyword>
<dbReference type="CDD" id="cd00112">
    <property type="entry name" value="LDLa"/>
    <property type="match status" value="2"/>
</dbReference>
<evidence type="ECO:0000313" key="7">
    <source>
        <dbReference type="Proteomes" id="UP001177023"/>
    </source>
</evidence>
<proteinExistence type="predicted"/>
<evidence type="ECO:0000313" key="6">
    <source>
        <dbReference type="EMBL" id="CAJ0581056.1"/>
    </source>
</evidence>
<dbReference type="EMBL" id="CATQJA010002662">
    <property type="protein sequence ID" value="CAJ0581056.1"/>
    <property type="molecule type" value="Genomic_DNA"/>
</dbReference>
<dbReference type="GO" id="GO:0012505">
    <property type="term" value="C:endomembrane system"/>
    <property type="evidence" value="ECO:0007669"/>
    <property type="project" value="UniProtKB-SubCell"/>
</dbReference>
<reference evidence="6" key="1">
    <citation type="submission" date="2023-06" db="EMBL/GenBank/DDBJ databases">
        <authorList>
            <person name="Delattre M."/>
        </authorList>
    </citation>
    <scope>NUCLEOTIDE SEQUENCE</scope>
    <source>
        <strain evidence="6">AF72</strain>
    </source>
</reference>
<dbReference type="AlphaFoldDB" id="A0AA36GA14"/>
<dbReference type="FunFam" id="4.10.400.10:FF:000065">
    <property type="entry name" value="Transmembrane protease serine 7"/>
    <property type="match status" value="1"/>
</dbReference>
<evidence type="ECO:0000256" key="5">
    <source>
        <dbReference type="SAM" id="SignalP"/>
    </source>
</evidence>
<comment type="caution">
    <text evidence="4">Lacks conserved residue(s) required for the propagation of feature annotation.</text>
</comment>
<feature type="disulfide bond" evidence="4">
    <location>
        <begin position="159"/>
        <end position="177"/>
    </location>
</feature>
<sequence length="209" mass="22640">MALWIWTFYIVLFTSSTKGQICGKVCQVGEVLCDAFLGDCGKCVPQKESSIRCIDRKYVSLCSEPGTVKCTTTENCVFEKWLADGQNDCGDGSDEEPCASGILKCNSETSKATTTTITEPPTTAYVSNTKNVTTRQPQTTVPNLGSDIDKPCPPGHFQCSNGDCIKFAKILDGNNDCKDKMDEIYCTVEDDGCPSNKPCSFQPDVASFG</sequence>
<keyword evidence="2 4" id="KW-1015">Disulfide bond</keyword>
<dbReference type="PANTHER" id="PTHR22722">
    <property type="entry name" value="LOW-DENSITY LIPOPROTEIN RECEPTOR-RELATED PROTEIN 2-RELATED"/>
    <property type="match status" value="1"/>
</dbReference>
<organism evidence="6 7">
    <name type="scientific">Mesorhabditis spiculigera</name>
    <dbReference type="NCBI Taxonomy" id="96644"/>
    <lineage>
        <taxon>Eukaryota</taxon>
        <taxon>Metazoa</taxon>
        <taxon>Ecdysozoa</taxon>
        <taxon>Nematoda</taxon>
        <taxon>Chromadorea</taxon>
        <taxon>Rhabditida</taxon>
        <taxon>Rhabditina</taxon>
        <taxon>Rhabditomorpha</taxon>
        <taxon>Rhabditoidea</taxon>
        <taxon>Rhabditidae</taxon>
        <taxon>Mesorhabditinae</taxon>
        <taxon>Mesorhabditis</taxon>
    </lineage>
</organism>
<dbReference type="Proteomes" id="UP001177023">
    <property type="component" value="Unassembled WGS sequence"/>
</dbReference>
<dbReference type="PANTHER" id="PTHR22722:SF14">
    <property type="entry name" value="MEGALIN, ISOFORM A"/>
    <property type="match status" value="1"/>
</dbReference>
<dbReference type="GO" id="GO:0042562">
    <property type="term" value="F:hormone binding"/>
    <property type="evidence" value="ECO:0007669"/>
    <property type="project" value="TreeGrafter"/>
</dbReference>
<accession>A0AA36GA14</accession>
<evidence type="ECO:0000256" key="4">
    <source>
        <dbReference type="PROSITE-ProRule" id="PRU00124"/>
    </source>
</evidence>
<feature type="non-terminal residue" evidence="6">
    <location>
        <position position="1"/>
    </location>
</feature>
<dbReference type="InterPro" id="IPR051221">
    <property type="entry name" value="LDLR-related"/>
</dbReference>
<feature type="signal peptide" evidence="5">
    <location>
        <begin position="1"/>
        <end position="19"/>
    </location>
</feature>
<gene>
    <name evidence="6" type="ORF">MSPICULIGERA_LOCUS19225</name>
</gene>
<comment type="caution">
    <text evidence="6">The sequence shown here is derived from an EMBL/GenBank/DDBJ whole genome shotgun (WGS) entry which is preliminary data.</text>
</comment>
<dbReference type="GO" id="GO:0016324">
    <property type="term" value="C:apical plasma membrane"/>
    <property type="evidence" value="ECO:0007669"/>
    <property type="project" value="TreeGrafter"/>
</dbReference>
<feature type="disulfide bond" evidence="4">
    <location>
        <begin position="152"/>
        <end position="164"/>
    </location>
</feature>
<dbReference type="PROSITE" id="PS50068">
    <property type="entry name" value="LDLRA_2"/>
    <property type="match status" value="2"/>
</dbReference>
<dbReference type="GO" id="GO:0043235">
    <property type="term" value="C:receptor complex"/>
    <property type="evidence" value="ECO:0007669"/>
    <property type="project" value="TreeGrafter"/>
</dbReference>
<dbReference type="Pfam" id="PF00057">
    <property type="entry name" value="Ldl_recept_a"/>
    <property type="match status" value="2"/>
</dbReference>